<dbReference type="SUPFAM" id="SSF48452">
    <property type="entry name" value="TPR-like"/>
    <property type="match status" value="2"/>
</dbReference>
<evidence type="ECO:0000256" key="1">
    <source>
        <dbReference type="PROSITE-ProRule" id="PRU00339"/>
    </source>
</evidence>
<gene>
    <name evidence="2" type="ORF">CTEN210_06667</name>
</gene>
<dbReference type="PROSITE" id="PS50005">
    <property type="entry name" value="TPR"/>
    <property type="match status" value="1"/>
</dbReference>
<comment type="caution">
    <text evidence="2">The sequence shown here is derived from an EMBL/GenBank/DDBJ whole genome shotgun (WGS) entry which is preliminary data.</text>
</comment>
<proteinExistence type="predicted"/>
<organism evidence="2 3">
    <name type="scientific">Chaetoceros tenuissimus</name>
    <dbReference type="NCBI Taxonomy" id="426638"/>
    <lineage>
        <taxon>Eukaryota</taxon>
        <taxon>Sar</taxon>
        <taxon>Stramenopiles</taxon>
        <taxon>Ochrophyta</taxon>
        <taxon>Bacillariophyta</taxon>
        <taxon>Coscinodiscophyceae</taxon>
        <taxon>Chaetocerotophycidae</taxon>
        <taxon>Chaetocerotales</taxon>
        <taxon>Chaetocerotaceae</taxon>
        <taxon>Chaetoceros</taxon>
    </lineage>
</organism>
<dbReference type="SMART" id="SM00028">
    <property type="entry name" value="TPR"/>
    <property type="match status" value="3"/>
</dbReference>
<dbReference type="InterPro" id="IPR011990">
    <property type="entry name" value="TPR-like_helical_dom_sf"/>
</dbReference>
<dbReference type="InterPro" id="IPR019734">
    <property type="entry name" value="TPR_rpt"/>
</dbReference>
<keyword evidence="1" id="KW-0802">TPR repeat</keyword>
<evidence type="ECO:0000313" key="3">
    <source>
        <dbReference type="Proteomes" id="UP001054902"/>
    </source>
</evidence>
<reference evidence="2 3" key="1">
    <citation type="journal article" date="2021" name="Sci. Rep.">
        <title>The genome of the diatom Chaetoceros tenuissimus carries an ancient integrated fragment of an extant virus.</title>
        <authorList>
            <person name="Hongo Y."/>
            <person name="Kimura K."/>
            <person name="Takaki Y."/>
            <person name="Yoshida Y."/>
            <person name="Baba S."/>
            <person name="Kobayashi G."/>
            <person name="Nagasaki K."/>
            <person name="Hano T."/>
            <person name="Tomaru Y."/>
        </authorList>
    </citation>
    <scope>NUCLEOTIDE SEQUENCE [LARGE SCALE GENOMIC DNA]</scope>
    <source>
        <strain evidence="2 3">NIES-3715</strain>
    </source>
</reference>
<accession>A0AAD3H4P4</accession>
<protein>
    <submittedName>
        <fullName evidence="2">Uncharacterized protein</fullName>
    </submittedName>
</protein>
<dbReference type="Gene3D" id="1.25.40.10">
    <property type="entry name" value="Tetratricopeptide repeat domain"/>
    <property type="match status" value="1"/>
</dbReference>
<sequence length="479" mass="53980">MAFPTEGTRNPCVPMIRFSSLLSSYDSKKKVFRSAGSNYANHIFDEGALVFSEPLYLDLLEIQLNQGEQRYDHLKVLSLEYCSKKIIKAASLFNTGLSKSRESDLDSAKKCFCKALDQLNDFNTSCLEYIPPVTIYLLTSIAKLNLGHLEFQQLNFGKSCHFYHQSLDHLKSLRNDLDTGSIQSEMHEEALFYSSYIMAACLNCIGIAVLKKEITDQGEEYNLLIQAKAKACLKYLQASITLYEECSRYHNNLGDSLTFNANMATAFNNLGRVYYIMDDFEQSLESYTVCLNLRLLSLPANHLDISIAHFNMGQALQALRQEGDKEEVLDHYQTFLAIAVPILGYADVNVVKAVVVVTDIYTFLGRFVEAESILQEYLSSSSITSYEALKSKVILLTTLSTVYASQQKLRDSLDTLLQAQDLILNMPEDDFLVRFYIANSSNIAILTRNGNYEQANGRRIMLAQLCVDKNMYPLHAAAA</sequence>
<name>A0AAD3H4P4_9STRA</name>
<evidence type="ECO:0000313" key="2">
    <source>
        <dbReference type="EMBL" id="GFH50191.1"/>
    </source>
</evidence>
<keyword evidence="3" id="KW-1185">Reference proteome</keyword>
<dbReference type="Pfam" id="PF13181">
    <property type="entry name" value="TPR_8"/>
    <property type="match status" value="1"/>
</dbReference>
<feature type="repeat" description="TPR" evidence="1">
    <location>
        <begin position="264"/>
        <end position="297"/>
    </location>
</feature>
<dbReference type="EMBL" id="BLLK01000038">
    <property type="protein sequence ID" value="GFH50191.1"/>
    <property type="molecule type" value="Genomic_DNA"/>
</dbReference>
<dbReference type="Proteomes" id="UP001054902">
    <property type="component" value="Unassembled WGS sequence"/>
</dbReference>
<dbReference type="AlphaFoldDB" id="A0AAD3H4P4"/>